<dbReference type="InterPro" id="IPR008271">
    <property type="entry name" value="Ser/Thr_kinase_AS"/>
</dbReference>
<feature type="region of interest" description="Disordered" evidence="5">
    <location>
        <begin position="208"/>
        <end position="232"/>
    </location>
</feature>
<dbReference type="PANTHER" id="PTHR43289">
    <property type="entry name" value="MITOGEN-ACTIVATED PROTEIN KINASE KINASE KINASE 20-RELATED"/>
    <property type="match status" value="1"/>
</dbReference>
<dbReference type="GO" id="GO:0005524">
    <property type="term" value="F:ATP binding"/>
    <property type="evidence" value="ECO:0007669"/>
    <property type="project" value="UniProtKB-KW"/>
</dbReference>
<keyword evidence="4" id="KW-0067">ATP-binding</keyword>
<dbReference type="GO" id="GO:0004674">
    <property type="term" value="F:protein serine/threonine kinase activity"/>
    <property type="evidence" value="ECO:0007669"/>
    <property type="project" value="UniProtKB-EC"/>
</dbReference>
<evidence type="ECO:0000256" key="1">
    <source>
        <dbReference type="ARBA" id="ARBA00022679"/>
    </source>
</evidence>
<organism evidence="7 8">
    <name type="scientific">Enhygromyxa salina</name>
    <dbReference type="NCBI Taxonomy" id="215803"/>
    <lineage>
        <taxon>Bacteria</taxon>
        <taxon>Pseudomonadati</taxon>
        <taxon>Myxococcota</taxon>
        <taxon>Polyangia</taxon>
        <taxon>Nannocystales</taxon>
        <taxon>Nannocystaceae</taxon>
        <taxon>Enhygromyxa</taxon>
    </lineage>
</organism>
<proteinExistence type="predicted"/>
<evidence type="ECO:0000259" key="6">
    <source>
        <dbReference type="PROSITE" id="PS50011"/>
    </source>
</evidence>
<dbReference type="PANTHER" id="PTHR43289:SF6">
    <property type="entry name" value="SERINE_THREONINE-PROTEIN KINASE NEKL-3"/>
    <property type="match status" value="1"/>
</dbReference>
<dbReference type="InterPro" id="IPR011990">
    <property type="entry name" value="TPR-like_helical_dom_sf"/>
</dbReference>
<protein>
    <submittedName>
        <fullName evidence="7">Serine/threonine-protein kinase PrkC</fullName>
        <ecNumber evidence="7">2.7.11.1</ecNumber>
    </submittedName>
</protein>
<reference evidence="7 8" key="1">
    <citation type="submission" date="2018-03" db="EMBL/GenBank/DDBJ databases">
        <title>Draft Genome Sequences of the Obligatory Marine Myxobacteria Enhygromyxa salina SWB007.</title>
        <authorList>
            <person name="Poehlein A."/>
            <person name="Moghaddam J.A."/>
            <person name="Harms H."/>
            <person name="Alanjari M."/>
            <person name="Koenig G.M."/>
            <person name="Daniel R."/>
            <person name="Schaeberle T.F."/>
        </authorList>
    </citation>
    <scope>NUCLEOTIDE SEQUENCE [LARGE SCALE GENOMIC DNA]</scope>
    <source>
        <strain evidence="7 8">SWB007</strain>
    </source>
</reference>
<dbReference type="SUPFAM" id="SSF48452">
    <property type="entry name" value="TPR-like"/>
    <property type="match status" value="1"/>
</dbReference>
<dbReference type="EMBL" id="PVNL01000030">
    <property type="protein sequence ID" value="PRQ09199.1"/>
    <property type="molecule type" value="Genomic_DNA"/>
</dbReference>
<feature type="domain" description="Protein kinase" evidence="6">
    <location>
        <begin position="22"/>
        <end position="393"/>
    </location>
</feature>
<dbReference type="Gene3D" id="1.25.40.10">
    <property type="entry name" value="Tetratricopeptide repeat domain"/>
    <property type="match status" value="2"/>
</dbReference>
<keyword evidence="1 7" id="KW-0808">Transferase</keyword>
<sequence>MAATRSTAPSVSATQPPELGRYVLLRELGRGAIGVVYAAYHEGLDRKLAIKVLNRARAGRADLEARLRREARALAKLSHPNVVQVYDVGDLDGRVFVVMEFVEGRTLGEWMRDPHALAEILAMFADAGRGVAAAHAAGVVHRDFKPDNVIVGADGRPRVLDFGLARPLEHELGRAARDAEVGDADHAAGHAAGHAPHVIADAPREAASGPTVAAKPGAAGTGGETIIDDGTPDTLDSDPDPEFGVTLRADSSDGGGHPDVLTRTGARMGTPAYMSPEQLMAKPAGPSSDQFSFCVALHEALYGRRPFAARSLEALIVQVHAGAVIEPPAAAAPPRSAGPGRPPAATAPVVPAWLREVILRGLSPDPAKRWPSMDALIEALEPPAQAKSKRAWVLGGGIGAVVAVALTAGILAPEREPSCPTLEAATAEVWTPERTHELADAFARSELAYADAAWSIAETRLSTWAQSWAGQRVAVCEAAQLDRARSERPGASTQPASLDHRRACLDRDRRAFVALLGQLHEADPTVVEHAIEAAAALPDPARCGDMDARGVELAPPPRTVEMEVAELRSHLAELDTRGSTGRWESGLVLAQAAVEQAKGTGYAPLIAEAQVTYGRLLAHSGMSASADEALAQLQDALDEADRSRHHELVPIAATELVSLSIYTKPDPVRGRLWARRALSGLDRLEAHAGLGVAASERPGEGRTSQLGHARARGIWALGNLERLDGDNEHAEQHLRAALELLEAHAPGHPDRGIMLNDLGNVLVARGDRAAAGVIYEQALAASVESFGAGHPRVANAHYNLARLAYEQGELERAREQADLAFVIYAAARGPEHRDVGAIELLRAGLELAAGEVERARAHASKASTIYEHELGPSNLDRAEPHEMLGNVAFTADELEQAIVHYRASLAIKRRALPPGHIGLASTVTNLGLVYLNLEELNPAIVELGQAVELLEGGEAVDPELLRANRCYLADALLMRGGPGDRARAAVVLEAALVGCSVDPETCEILQSMHDRALEPESP</sequence>
<evidence type="ECO:0000256" key="3">
    <source>
        <dbReference type="ARBA" id="ARBA00022777"/>
    </source>
</evidence>
<dbReference type="PROSITE" id="PS00108">
    <property type="entry name" value="PROTEIN_KINASE_ST"/>
    <property type="match status" value="1"/>
</dbReference>
<dbReference type="Gene3D" id="1.10.510.10">
    <property type="entry name" value="Transferase(Phosphotransferase) domain 1"/>
    <property type="match status" value="1"/>
</dbReference>
<evidence type="ECO:0000256" key="2">
    <source>
        <dbReference type="ARBA" id="ARBA00022741"/>
    </source>
</evidence>
<dbReference type="Proteomes" id="UP000238823">
    <property type="component" value="Unassembled WGS sequence"/>
</dbReference>
<dbReference type="SUPFAM" id="SSF56112">
    <property type="entry name" value="Protein kinase-like (PK-like)"/>
    <property type="match status" value="1"/>
</dbReference>
<dbReference type="CDD" id="cd14014">
    <property type="entry name" value="STKc_PknB_like"/>
    <property type="match status" value="1"/>
</dbReference>
<dbReference type="InterPro" id="IPR011009">
    <property type="entry name" value="Kinase-like_dom_sf"/>
</dbReference>
<name>A0A2S9YVX9_9BACT</name>
<keyword evidence="3 7" id="KW-0418">Kinase</keyword>
<evidence type="ECO:0000313" key="7">
    <source>
        <dbReference type="EMBL" id="PRQ09199.1"/>
    </source>
</evidence>
<dbReference type="EC" id="2.7.11.1" evidence="7"/>
<dbReference type="AlphaFoldDB" id="A0A2S9YVX9"/>
<dbReference type="Pfam" id="PF13424">
    <property type="entry name" value="TPR_12"/>
    <property type="match status" value="2"/>
</dbReference>
<dbReference type="OrthoDB" id="9801841at2"/>
<keyword evidence="2" id="KW-0547">Nucleotide-binding</keyword>
<evidence type="ECO:0000256" key="5">
    <source>
        <dbReference type="SAM" id="MobiDB-lite"/>
    </source>
</evidence>
<dbReference type="InterPro" id="IPR000719">
    <property type="entry name" value="Prot_kinase_dom"/>
</dbReference>
<evidence type="ECO:0000313" key="8">
    <source>
        <dbReference type="Proteomes" id="UP000238823"/>
    </source>
</evidence>
<dbReference type="PROSITE" id="PS50011">
    <property type="entry name" value="PROTEIN_KINASE_DOM"/>
    <property type="match status" value="1"/>
</dbReference>
<accession>A0A2S9YVX9</accession>
<dbReference type="SMART" id="SM00028">
    <property type="entry name" value="TPR"/>
    <property type="match status" value="5"/>
</dbReference>
<evidence type="ECO:0000256" key="4">
    <source>
        <dbReference type="ARBA" id="ARBA00022840"/>
    </source>
</evidence>
<dbReference type="InterPro" id="IPR019734">
    <property type="entry name" value="TPR_rpt"/>
</dbReference>
<gene>
    <name evidence="7" type="primary">prkC_9</name>
    <name evidence="7" type="ORF">ENSA7_11890</name>
</gene>
<comment type="caution">
    <text evidence="7">The sequence shown here is derived from an EMBL/GenBank/DDBJ whole genome shotgun (WGS) entry which is preliminary data.</text>
</comment>
<dbReference type="Gene3D" id="3.30.200.20">
    <property type="entry name" value="Phosphorylase Kinase, domain 1"/>
    <property type="match status" value="1"/>
</dbReference>
<dbReference type="Pfam" id="PF00069">
    <property type="entry name" value="Pkinase"/>
    <property type="match status" value="1"/>
</dbReference>